<keyword evidence="2" id="KW-1185">Reference proteome</keyword>
<proteinExistence type="predicted"/>
<dbReference type="InterPro" id="IPR011727">
    <property type="entry name" value="CHP02117"/>
</dbReference>
<dbReference type="Proteomes" id="UP000837803">
    <property type="component" value="Unassembled WGS sequence"/>
</dbReference>
<evidence type="ECO:0000313" key="1">
    <source>
        <dbReference type="EMBL" id="CAH0999825.1"/>
    </source>
</evidence>
<organism evidence="1 2">
    <name type="scientific">Neolewinella maritima</name>
    <dbReference type="NCBI Taxonomy" id="1383882"/>
    <lineage>
        <taxon>Bacteria</taxon>
        <taxon>Pseudomonadati</taxon>
        <taxon>Bacteroidota</taxon>
        <taxon>Saprospiria</taxon>
        <taxon>Saprospirales</taxon>
        <taxon>Lewinellaceae</taxon>
        <taxon>Neolewinella</taxon>
    </lineage>
</organism>
<gene>
    <name evidence="1" type="ORF">LEM8419_01116</name>
</gene>
<dbReference type="Pfam" id="PF09601">
    <property type="entry name" value="DUF2459"/>
    <property type="match status" value="1"/>
</dbReference>
<evidence type="ECO:0008006" key="3">
    <source>
        <dbReference type="Google" id="ProtNLM"/>
    </source>
</evidence>
<dbReference type="NCBIfam" id="TIGR02117">
    <property type="entry name" value="chp_urease_rgn"/>
    <property type="match status" value="1"/>
</dbReference>
<dbReference type="RefSeq" id="WP_238750029.1">
    <property type="nucleotide sequence ID" value="NZ_CAKLPZ010000001.1"/>
</dbReference>
<reference evidence="1" key="1">
    <citation type="submission" date="2021-12" db="EMBL/GenBank/DDBJ databases">
        <authorList>
            <person name="Rodrigo-Torres L."/>
            <person name="Arahal R. D."/>
            <person name="Lucena T."/>
        </authorList>
    </citation>
    <scope>NUCLEOTIDE SEQUENCE</scope>
    <source>
        <strain evidence="1">CECT 8419</strain>
    </source>
</reference>
<protein>
    <recommendedName>
        <fullName evidence="3">TIGR02117 family protein</fullName>
    </recommendedName>
</protein>
<accession>A0ABN8F0F4</accession>
<name>A0ABN8F0F4_9BACT</name>
<dbReference type="EMBL" id="CAKLPZ010000001">
    <property type="protein sequence ID" value="CAH0999825.1"/>
    <property type="molecule type" value="Genomic_DNA"/>
</dbReference>
<sequence length="203" mass="22783">MLLVGLLGCYLAIAVLLSLIPTRPDPVTDPQDLPVYISSNGVHTDFILPTHLVPEDIRTQLGYLADYPYLAFGWGDKGFYLDTETWADLRPSVAIRAMLLPSPTAVHVTGYTTVGTDWATLQLARSQVQELNEYIYATFRTDPQGLIHINDSGYGSNDEFYEALGSYNAVYTCNNWVNQGLKKINVRTAMWSPSEWGIMRWLD</sequence>
<comment type="caution">
    <text evidence="1">The sequence shown here is derived from an EMBL/GenBank/DDBJ whole genome shotgun (WGS) entry which is preliminary data.</text>
</comment>
<evidence type="ECO:0000313" key="2">
    <source>
        <dbReference type="Proteomes" id="UP000837803"/>
    </source>
</evidence>